<dbReference type="InterPro" id="IPR017441">
    <property type="entry name" value="Protein_kinase_ATP_BS"/>
</dbReference>
<dbReference type="InterPro" id="IPR043969">
    <property type="entry name" value="MAP3K_PH"/>
</dbReference>
<keyword evidence="8 12" id="KW-0067">ATP-binding</keyword>
<comment type="cofactor">
    <cofactor evidence="1">
        <name>Mg(2+)</name>
        <dbReference type="ChEBI" id="CHEBI:18420"/>
    </cofactor>
</comment>
<dbReference type="PRINTS" id="PR00109">
    <property type="entry name" value="TYRKINASE"/>
</dbReference>
<dbReference type="OrthoDB" id="275301at2759"/>
<dbReference type="Gene3D" id="3.30.200.20">
    <property type="entry name" value="Phosphorylase Kinase, domain 1"/>
    <property type="match status" value="1"/>
</dbReference>
<dbReference type="GO" id="GO:0005524">
    <property type="term" value="F:ATP binding"/>
    <property type="evidence" value="ECO:0007669"/>
    <property type="project" value="UniProtKB-UniRule"/>
</dbReference>
<organism evidence="15 16">
    <name type="scientific">Trichuris trichiura</name>
    <name type="common">Whipworm</name>
    <name type="synonym">Trichocephalus trichiurus</name>
    <dbReference type="NCBI Taxonomy" id="36087"/>
    <lineage>
        <taxon>Eukaryota</taxon>
        <taxon>Metazoa</taxon>
        <taxon>Ecdysozoa</taxon>
        <taxon>Nematoda</taxon>
        <taxon>Enoplea</taxon>
        <taxon>Dorylaimia</taxon>
        <taxon>Trichinellida</taxon>
        <taxon>Trichuridae</taxon>
        <taxon>Trichuris</taxon>
    </lineage>
</organism>
<keyword evidence="16" id="KW-1185">Reference proteome</keyword>
<dbReference type="SUPFAM" id="SSF47769">
    <property type="entry name" value="SAM/Pointed domain"/>
    <property type="match status" value="1"/>
</dbReference>
<dbReference type="SUPFAM" id="SSF56112">
    <property type="entry name" value="Protein kinase-like (PK-like)"/>
    <property type="match status" value="1"/>
</dbReference>
<feature type="binding site" evidence="12">
    <location>
        <position position="591"/>
    </location>
    <ligand>
        <name>ATP</name>
        <dbReference type="ChEBI" id="CHEBI:30616"/>
    </ligand>
</feature>
<evidence type="ECO:0000259" key="14">
    <source>
        <dbReference type="PROSITE" id="PS50011"/>
    </source>
</evidence>
<name>A0A077Z5P6_TRITR</name>
<evidence type="ECO:0000313" key="15">
    <source>
        <dbReference type="EMBL" id="CDW54988.1"/>
    </source>
</evidence>
<dbReference type="Pfam" id="PF20302">
    <property type="entry name" value="HisK-N-like"/>
    <property type="match status" value="1"/>
</dbReference>
<keyword evidence="5" id="KW-0808">Transferase</keyword>
<proteinExistence type="inferred from homology"/>
<dbReference type="Pfam" id="PF13281">
    <property type="entry name" value="MAP3K_TRAF_bd"/>
    <property type="match status" value="1"/>
</dbReference>
<dbReference type="PROSITE" id="PS00108">
    <property type="entry name" value="PROTEIN_KINASE_ST"/>
    <property type="match status" value="1"/>
</dbReference>
<evidence type="ECO:0000256" key="5">
    <source>
        <dbReference type="ARBA" id="ARBA00022679"/>
    </source>
</evidence>
<keyword evidence="7 15" id="KW-0418">Kinase</keyword>
<dbReference type="GO" id="GO:0006950">
    <property type="term" value="P:response to stress"/>
    <property type="evidence" value="ECO:0007669"/>
    <property type="project" value="UniProtKB-ARBA"/>
</dbReference>
<dbReference type="GO" id="GO:0004709">
    <property type="term" value="F:MAP kinase kinase kinase activity"/>
    <property type="evidence" value="ECO:0007669"/>
    <property type="project" value="UniProtKB-EC"/>
</dbReference>
<sequence length="1127" mass="127756">MGFGETSTLGSFYNADVVVVDVSNSLQQSTLCYHLGVRESMNQNYNIVLYAFDETFRERAPLHFKIPQNNYRTLLYALVDGALVAWSCSHVVFGVPWFGSAPTVNGGSQGKRSFRSQIKQMLNEVQIDASQHSKEKFLADLQIARQNYRGEKFNNVLNQLRSRLDDPDVLSVDTVVSMLLSYRDVQNYGAMVSMVEDVESLPQAKIFHSSAVQFHYAFALNRRNIGDDRNKALQVILSMLEKQENQIPDFLCLAGRIYKDRLYESKCQDKESLDEAIKWYRKGFEIQPNEYAGINLATLLVIAGESFQTCNELQQIAMILSGLLGRKGSLFNLLDYWDVATFFEISVLAENYINACQAASRMFELKPPAWFLKSTIGNIKLIKWYRESTRSALDNCTQYQHFLFWMEFFVEYTRTEPVTSDIRFPVLSMEPSKVHVPSYVSVNEANNSISLWHVEDATVKANANQWIFPAESIRAISASKSDERTVYLYVYLNSDDFTLILPTDFHRQRYCTIIVVRRKLLKCCLRFLELASQVTSTTEGTKLLGDYTDLEPISYEFELDKDGNRTVLGKGTFGTVYSGRDFDSQRMIAIKELEVKNPEGVQPLVEEIQLHSTLKHVNIVQYLGCEVSEDQKVFRIFMELVPGGSLSLLLRNKWGPLIDNENSIAYYARQILQGLNYLHSQKIVHRDIKGDNVLVNTYSGLCKISDFGTCKRLAGLNPDAEGMTGTPQYMAPEVIEEGLRGYGAPADIWSFGCTMIEMATGKPPFFEFGLPEASMFKVGMFKVHPPIPEKLSNAAKSLILKCFEPDPSQRPTAAMLIMNSFFDKCALYFDYFYLLLDHLSMQISSSLLSLNEILDERSPSEKGAPVPEVPGPSSRASFLRKESERREILSGIMRESENRIIELWLSSIQTGITGPIASERILSQKMHSVLRRHRIRPHWMFTLDNLTRSSVQSIIEAILPEPRPLSSSDDGDDDDANSSYSTVTSVGLSKKSNYGLHDGRVLISLLNDLRAESTIEFRKAVQSCQALLSAIASKISTPSNARIHPIDRACGKARTDSVDEELVEWLRRIEIDEHSINILTREEYTLQNLLEMVTSREELLQLGIRGGVSCRIWKHIVMHRKKAAHAN</sequence>
<evidence type="ECO:0000256" key="4">
    <source>
        <dbReference type="ARBA" id="ARBA00022527"/>
    </source>
</evidence>
<evidence type="ECO:0000256" key="9">
    <source>
        <dbReference type="ARBA" id="ARBA00022842"/>
    </source>
</evidence>
<dbReference type="InterPro" id="IPR000719">
    <property type="entry name" value="Prot_kinase_dom"/>
</dbReference>
<dbReference type="EMBL" id="HG805929">
    <property type="protein sequence ID" value="CDW54988.1"/>
    <property type="molecule type" value="Genomic_DNA"/>
</dbReference>
<dbReference type="Pfam" id="PF19039">
    <property type="entry name" value="ASK_PH"/>
    <property type="match status" value="1"/>
</dbReference>
<dbReference type="InterPro" id="IPR046873">
    <property type="entry name" value="HisK-N-like"/>
</dbReference>
<evidence type="ECO:0000256" key="2">
    <source>
        <dbReference type="ARBA" id="ARBA00006529"/>
    </source>
</evidence>
<evidence type="ECO:0000256" key="7">
    <source>
        <dbReference type="ARBA" id="ARBA00022777"/>
    </source>
</evidence>
<dbReference type="InterPro" id="IPR025136">
    <property type="entry name" value="MAP3K_TRAF-bd"/>
</dbReference>
<accession>A0A077Z5P6</accession>
<reference evidence="15" key="2">
    <citation type="submission" date="2014-03" db="EMBL/GenBank/DDBJ databases">
        <title>The whipworm genome and dual-species transcriptomics of an intimate host-pathogen interaction.</title>
        <authorList>
            <person name="Foth B.J."/>
            <person name="Tsai I.J."/>
            <person name="Reid A.J."/>
            <person name="Bancroft A.J."/>
            <person name="Nichol S."/>
            <person name="Tracey A."/>
            <person name="Holroyd N."/>
            <person name="Cotton J.A."/>
            <person name="Stanley E.J."/>
            <person name="Zarowiecki M."/>
            <person name="Liu J.Z."/>
            <person name="Huckvale T."/>
            <person name="Cooper P.J."/>
            <person name="Grencis R.K."/>
            <person name="Berriman M."/>
        </authorList>
    </citation>
    <scope>NUCLEOTIDE SEQUENCE [LARGE SCALE GENOMIC DNA]</scope>
</reference>
<dbReference type="InterPro" id="IPR008271">
    <property type="entry name" value="Ser/Thr_kinase_AS"/>
</dbReference>
<feature type="region of interest" description="Disordered" evidence="13">
    <location>
        <begin position="961"/>
        <end position="981"/>
    </location>
</feature>
<evidence type="ECO:0000256" key="3">
    <source>
        <dbReference type="ARBA" id="ARBA00012406"/>
    </source>
</evidence>
<evidence type="ECO:0000256" key="13">
    <source>
        <dbReference type="SAM" id="MobiDB-lite"/>
    </source>
</evidence>
<evidence type="ECO:0000256" key="6">
    <source>
        <dbReference type="ARBA" id="ARBA00022741"/>
    </source>
</evidence>
<comment type="catalytic activity">
    <reaction evidence="10">
        <text>L-threonyl-[protein] + ATP = O-phospho-L-threonyl-[protein] + ADP + H(+)</text>
        <dbReference type="Rhea" id="RHEA:46608"/>
        <dbReference type="Rhea" id="RHEA-COMP:11060"/>
        <dbReference type="Rhea" id="RHEA-COMP:11605"/>
        <dbReference type="ChEBI" id="CHEBI:15378"/>
        <dbReference type="ChEBI" id="CHEBI:30013"/>
        <dbReference type="ChEBI" id="CHEBI:30616"/>
        <dbReference type="ChEBI" id="CHEBI:61977"/>
        <dbReference type="ChEBI" id="CHEBI:456216"/>
        <dbReference type="EC" id="2.7.11.25"/>
    </reaction>
</comment>
<dbReference type="InterPro" id="IPR013761">
    <property type="entry name" value="SAM/pointed_sf"/>
</dbReference>
<dbReference type="PROSITE" id="PS50011">
    <property type="entry name" value="PROTEIN_KINASE_DOM"/>
    <property type="match status" value="1"/>
</dbReference>
<protein>
    <recommendedName>
        <fullName evidence="3">mitogen-activated protein kinase kinase kinase</fullName>
        <ecNumber evidence="3">2.7.11.25</ecNumber>
    </recommendedName>
</protein>
<dbReference type="PROSITE" id="PS00107">
    <property type="entry name" value="PROTEIN_KINASE_ATP"/>
    <property type="match status" value="1"/>
</dbReference>
<comment type="catalytic activity">
    <reaction evidence="11">
        <text>L-seryl-[protein] + ATP = O-phospho-L-seryl-[protein] + ADP + H(+)</text>
        <dbReference type="Rhea" id="RHEA:17989"/>
        <dbReference type="Rhea" id="RHEA-COMP:9863"/>
        <dbReference type="Rhea" id="RHEA-COMP:11604"/>
        <dbReference type="ChEBI" id="CHEBI:15378"/>
        <dbReference type="ChEBI" id="CHEBI:29999"/>
        <dbReference type="ChEBI" id="CHEBI:30616"/>
        <dbReference type="ChEBI" id="CHEBI:83421"/>
        <dbReference type="ChEBI" id="CHEBI:456216"/>
        <dbReference type="EC" id="2.7.11.25"/>
    </reaction>
</comment>
<dbReference type="SMART" id="SM00220">
    <property type="entry name" value="S_TKc"/>
    <property type="match status" value="1"/>
</dbReference>
<keyword evidence="6 12" id="KW-0547">Nucleotide-binding</keyword>
<dbReference type="Pfam" id="PF00069">
    <property type="entry name" value="Pkinase"/>
    <property type="match status" value="1"/>
</dbReference>
<evidence type="ECO:0000256" key="12">
    <source>
        <dbReference type="PROSITE-ProRule" id="PRU10141"/>
    </source>
</evidence>
<dbReference type="InterPro" id="IPR011009">
    <property type="entry name" value="Kinase-like_dom_sf"/>
</dbReference>
<feature type="domain" description="Protein kinase" evidence="14">
    <location>
        <begin position="562"/>
        <end position="822"/>
    </location>
</feature>
<dbReference type="PANTHER" id="PTHR11584:SF394">
    <property type="entry name" value="APOPTOTIC SIGNAL-REGULATING KINASE 1, ISOFORM C"/>
    <property type="match status" value="1"/>
</dbReference>
<dbReference type="STRING" id="36087.A0A077Z5P6"/>
<evidence type="ECO:0000313" key="16">
    <source>
        <dbReference type="Proteomes" id="UP000030665"/>
    </source>
</evidence>
<evidence type="ECO:0000256" key="11">
    <source>
        <dbReference type="ARBA" id="ARBA00048329"/>
    </source>
</evidence>
<dbReference type="InterPro" id="IPR001245">
    <property type="entry name" value="Ser-Thr/Tyr_kinase_cat_dom"/>
</dbReference>
<keyword evidence="9" id="KW-0460">Magnesium</keyword>
<reference evidence="15" key="1">
    <citation type="submission" date="2014-01" db="EMBL/GenBank/DDBJ databases">
        <authorList>
            <person name="Aslett M."/>
        </authorList>
    </citation>
    <scope>NUCLEOTIDE SEQUENCE</scope>
</reference>
<dbReference type="AlphaFoldDB" id="A0A077Z5P6"/>
<comment type="similarity">
    <text evidence="2">Belongs to the protein kinase superfamily. STE Ser/Thr protein kinase family. MAP kinase kinase kinase subfamily.</text>
</comment>
<evidence type="ECO:0000256" key="1">
    <source>
        <dbReference type="ARBA" id="ARBA00001946"/>
    </source>
</evidence>
<evidence type="ECO:0000256" key="10">
    <source>
        <dbReference type="ARBA" id="ARBA00047559"/>
    </source>
</evidence>
<evidence type="ECO:0000256" key="8">
    <source>
        <dbReference type="ARBA" id="ARBA00022840"/>
    </source>
</evidence>
<dbReference type="Gene3D" id="1.10.510.10">
    <property type="entry name" value="Transferase(Phosphotransferase) domain 1"/>
    <property type="match status" value="1"/>
</dbReference>
<keyword evidence="4" id="KW-0723">Serine/threonine-protein kinase</keyword>
<dbReference type="EC" id="2.7.11.25" evidence="3"/>
<feature type="region of interest" description="Disordered" evidence="13">
    <location>
        <begin position="858"/>
        <end position="877"/>
    </location>
</feature>
<dbReference type="PANTHER" id="PTHR11584">
    <property type="entry name" value="SERINE/THREONINE PROTEIN KINASE"/>
    <property type="match status" value="1"/>
</dbReference>
<dbReference type="Proteomes" id="UP000030665">
    <property type="component" value="Unassembled WGS sequence"/>
</dbReference>
<gene>
    <name evidence="15" type="ORF">TTRE_0000325901</name>
</gene>